<comment type="caution">
    <text evidence="1">The sequence shown here is derived from an EMBL/GenBank/DDBJ whole genome shotgun (WGS) entry which is preliminary data.</text>
</comment>
<organism evidence="1 2">
    <name type="scientific">Frateuria flava</name>
    <dbReference type="NCBI Taxonomy" id="2821489"/>
    <lineage>
        <taxon>Bacteria</taxon>
        <taxon>Pseudomonadati</taxon>
        <taxon>Pseudomonadota</taxon>
        <taxon>Gammaproteobacteria</taxon>
        <taxon>Lysobacterales</taxon>
        <taxon>Rhodanobacteraceae</taxon>
        <taxon>Frateuria</taxon>
    </lineage>
</organism>
<proteinExistence type="predicted"/>
<dbReference type="EMBL" id="JAGJRS010000015">
    <property type="protein sequence ID" value="MBP1474184.1"/>
    <property type="molecule type" value="Genomic_DNA"/>
</dbReference>
<protein>
    <recommendedName>
        <fullName evidence="3">Transmembrane protein</fullName>
    </recommendedName>
</protein>
<evidence type="ECO:0000313" key="1">
    <source>
        <dbReference type="EMBL" id="MBP1474184.1"/>
    </source>
</evidence>
<reference evidence="1 2" key="1">
    <citation type="submission" date="2021-04" db="EMBL/GenBank/DDBJ databases">
        <authorList>
            <person name="Huq M.A."/>
        </authorList>
    </citation>
    <scope>NUCLEOTIDE SEQUENCE [LARGE SCALE GENOMIC DNA]</scope>
    <source>
        <strain evidence="1 2">MAH-13</strain>
    </source>
</reference>
<name>A0ABS4DMB6_9GAMM</name>
<gene>
    <name evidence="1" type="ORF">J7I44_07730</name>
</gene>
<dbReference type="Pfam" id="PF20228">
    <property type="entry name" value="DUF6587"/>
    <property type="match status" value="1"/>
</dbReference>
<dbReference type="Proteomes" id="UP000823790">
    <property type="component" value="Unassembled WGS sequence"/>
</dbReference>
<accession>A0ABS4DMB6</accession>
<sequence length="100" mass="10383">MSMFAIVQALVLTVVLLASLLAAFRKLLPQTAKRMQARLSAALDRPGRAAALRRAGSWLQPVDAKSGGCGSGDGCSSCGGCAPAPAAREPVPLHFRPRGR</sequence>
<evidence type="ECO:0008006" key="3">
    <source>
        <dbReference type="Google" id="ProtNLM"/>
    </source>
</evidence>
<keyword evidence="2" id="KW-1185">Reference proteome</keyword>
<evidence type="ECO:0000313" key="2">
    <source>
        <dbReference type="Proteomes" id="UP000823790"/>
    </source>
</evidence>
<dbReference type="InterPro" id="IPR046494">
    <property type="entry name" value="DUF6587"/>
</dbReference>